<dbReference type="EMBL" id="WPOC01000006">
    <property type="protein sequence ID" value="MVN14699.1"/>
    <property type="molecule type" value="Genomic_DNA"/>
</dbReference>
<name>A0A6N8IFL7_9ACTN</name>
<dbReference type="InterPro" id="IPR011010">
    <property type="entry name" value="DNA_brk_join_enz"/>
</dbReference>
<feature type="domain" description="Tyr recombinase" evidence="3">
    <location>
        <begin position="190"/>
        <end position="377"/>
    </location>
</feature>
<evidence type="ECO:0000256" key="2">
    <source>
        <dbReference type="ARBA" id="ARBA00023172"/>
    </source>
</evidence>
<comment type="caution">
    <text evidence="4">The sequence shown here is derived from an EMBL/GenBank/DDBJ whole genome shotgun (WGS) entry which is preliminary data.</text>
</comment>
<dbReference type="GO" id="GO:0006310">
    <property type="term" value="P:DNA recombination"/>
    <property type="evidence" value="ECO:0007669"/>
    <property type="project" value="UniProtKB-KW"/>
</dbReference>
<dbReference type="InterPro" id="IPR013762">
    <property type="entry name" value="Integrase-like_cat_sf"/>
</dbReference>
<evidence type="ECO:0000313" key="4">
    <source>
        <dbReference type="EMBL" id="MVN14699.1"/>
    </source>
</evidence>
<keyword evidence="1" id="KW-0238">DNA-binding</keyword>
<dbReference type="InterPro" id="IPR010998">
    <property type="entry name" value="Integrase_recombinase_N"/>
</dbReference>
<reference evidence="4 5" key="1">
    <citation type="submission" date="2019-11" db="EMBL/GenBank/DDBJ databases">
        <title>Whole genome shotgun sequencing (WGS) data from Adlercreutzia equolifaciens ResAG-91, Eggerthella lenta MRI-F36, MRI-F37, MRI-F40, ResAG-49, ResAG-88, ResAG-121, ResAG-145, and Gordonibacter sp. ResAG-5, ResAG-26, ResAG-43, ResAG-50, ResAG-59.</title>
        <authorList>
            <person name="Stoll D.A."/>
            <person name="Danylec N."/>
            <person name="Franz C.M.A.P."/>
            <person name="Huch M."/>
        </authorList>
    </citation>
    <scope>NUCLEOTIDE SEQUENCE [LARGE SCALE GENOMIC DNA]</scope>
    <source>
        <strain evidence="4 5">ResAG-59</strain>
    </source>
</reference>
<dbReference type="CDD" id="cd01189">
    <property type="entry name" value="INT_ICEBs1_C_like"/>
    <property type="match status" value="1"/>
</dbReference>
<dbReference type="PANTHER" id="PTHR30349">
    <property type="entry name" value="PHAGE INTEGRASE-RELATED"/>
    <property type="match status" value="1"/>
</dbReference>
<dbReference type="InterPro" id="IPR002104">
    <property type="entry name" value="Integrase_catalytic"/>
</dbReference>
<evidence type="ECO:0000259" key="3">
    <source>
        <dbReference type="PROSITE" id="PS51898"/>
    </source>
</evidence>
<gene>
    <name evidence="4" type="ORF">GO738_04900</name>
</gene>
<dbReference type="Gene3D" id="1.10.150.130">
    <property type="match status" value="1"/>
</dbReference>
<dbReference type="Gene3D" id="1.10.443.10">
    <property type="entry name" value="Intergrase catalytic core"/>
    <property type="match status" value="1"/>
</dbReference>
<evidence type="ECO:0000313" key="5">
    <source>
        <dbReference type="Proteomes" id="UP000468327"/>
    </source>
</evidence>
<accession>A0A6N8IFL7</accession>
<dbReference type="PROSITE" id="PS51898">
    <property type="entry name" value="TYR_RECOMBINASE"/>
    <property type="match status" value="1"/>
</dbReference>
<evidence type="ECO:0000256" key="1">
    <source>
        <dbReference type="ARBA" id="ARBA00023125"/>
    </source>
</evidence>
<dbReference type="GO" id="GO:0003677">
    <property type="term" value="F:DNA binding"/>
    <property type="evidence" value="ECO:0007669"/>
    <property type="project" value="UniProtKB-KW"/>
</dbReference>
<sequence length="386" mass="44772">MPSCWASLVLTSARILRAIHARRPTATVLMTEIKTCSIYAFRSFLAPHVRAGVTTPEVAQNPTLAYAWDRANKRGILTRKEGKMKLGAYYNETYALRYLSLSPSTVQGYESSYHLHVEPQWADWEMHEIRVRHINTWLATAFIDNPGGADKAYKVLRQILRSAMADECYPDDVVDPTTRGVRLPRKPWRGEPQHLTPKEVKKLLLGVQGWEYEPVVVCGVWMGLRRCEACGLQWGDINLKTGLVHIRRGLQYIKGQVVETGVKTHRSMRPHMLPRTGVMRMREIKRERRARPTDWIMGVEFGADVNPDRYARRLRAYCKREELACVAPKYFRHTFSTNHDRAGTKDEYIQKMMGHEEFQTTYRYMSLDEDVLREAQRAHERLILRA</sequence>
<dbReference type="GO" id="GO:0015074">
    <property type="term" value="P:DNA integration"/>
    <property type="evidence" value="ECO:0007669"/>
    <property type="project" value="InterPro"/>
</dbReference>
<organism evidence="4 5">
    <name type="scientific">Gordonibacter urolithinfaciens</name>
    <dbReference type="NCBI Taxonomy" id="1335613"/>
    <lineage>
        <taxon>Bacteria</taxon>
        <taxon>Bacillati</taxon>
        <taxon>Actinomycetota</taxon>
        <taxon>Coriobacteriia</taxon>
        <taxon>Eggerthellales</taxon>
        <taxon>Eggerthellaceae</taxon>
        <taxon>Gordonibacter</taxon>
    </lineage>
</organism>
<dbReference type="SUPFAM" id="SSF56349">
    <property type="entry name" value="DNA breaking-rejoining enzymes"/>
    <property type="match status" value="1"/>
</dbReference>
<protein>
    <submittedName>
        <fullName evidence="4">Tyrosine-type recombinase/integrase</fullName>
    </submittedName>
</protein>
<dbReference type="AlphaFoldDB" id="A0A6N8IFL7"/>
<keyword evidence="5" id="KW-1185">Reference proteome</keyword>
<dbReference type="Proteomes" id="UP000468327">
    <property type="component" value="Unassembled WGS sequence"/>
</dbReference>
<proteinExistence type="predicted"/>
<dbReference type="Pfam" id="PF00589">
    <property type="entry name" value="Phage_integrase"/>
    <property type="match status" value="1"/>
</dbReference>
<keyword evidence="2" id="KW-0233">DNA recombination</keyword>
<dbReference type="InterPro" id="IPR050090">
    <property type="entry name" value="Tyrosine_recombinase_XerCD"/>
</dbReference>